<dbReference type="EMBL" id="AACZ04039777">
    <property type="status" value="NOT_ANNOTATED_CDS"/>
    <property type="molecule type" value="Genomic_DNA"/>
</dbReference>
<keyword evidence="2" id="KW-1185">Reference proteome</keyword>
<dbReference type="OMA" id="KDKEHSW"/>
<accession>A0A2I3TV35</accession>
<reference evidence="1" key="2">
    <citation type="submission" date="2025-08" db="UniProtKB">
        <authorList>
            <consortium name="Ensembl"/>
        </authorList>
    </citation>
    <scope>IDENTIFICATION</scope>
</reference>
<dbReference type="Proteomes" id="UP000002277">
    <property type="component" value="Chromosome 13"/>
</dbReference>
<dbReference type="Bgee" id="ENSPTRG00000044132">
    <property type="expression patterns" value="Expressed in lymph node and 5 other cell types or tissues"/>
</dbReference>
<name>A0A2I3TV35_PANTR</name>
<organism evidence="1 2">
    <name type="scientific">Pan troglodytes</name>
    <name type="common">Chimpanzee</name>
    <dbReference type="NCBI Taxonomy" id="9598"/>
    <lineage>
        <taxon>Eukaryota</taxon>
        <taxon>Metazoa</taxon>
        <taxon>Chordata</taxon>
        <taxon>Craniata</taxon>
        <taxon>Vertebrata</taxon>
        <taxon>Euteleostomi</taxon>
        <taxon>Mammalia</taxon>
        <taxon>Eutheria</taxon>
        <taxon>Euarchontoglires</taxon>
        <taxon>Primates</taxon>
        <taxon>Haplorrhini</taxon>
        <taxon>Catarrhini</taxon>
        <taxon>Hominidae</taxon>
        <taxon>Pan</taxon>
    </lineage>
</organism>
<dbReference type="GeneTree" id="ENSGT00490000043976"/>
<reference evidence="1 2" key="1">
    <citation type="journal article" date="2005" name="Nature">
        <title>Initial sequence of the chimpanzee genome and comparison with the human genome.</title>
        <authorList>
            <consortium name="Chimpanzee sequencing and analysis consortium"/>
        </authorList>
    </citation>
    <scope>NUCLEOTIDE SEQUENCE [LARGE SCALE GENOMIC DNA]</scope>
</reference>
<dbReference type="InParanoid" id="A0A2I3TV35"/>
<dbReference type="Ensembl" id="ENSPTRT00000087617.1">
    <property type="protein sequence ID" value="ENSPTRP00000093099.1"/>
    <property type="gene ID" value="ENSPTRG00000044132.1"/>
</dbReference>
<protein>
    <submittedName>
        <fullName evidence="1">Uncharacterized protein</fullName>
    </submittedName>
</protein>
<evidence type="ECO:0000313" key="1">
    <source>
        <dbReference type="Ensembl" id="ENSPTRP00000093099.1"/>
    </source>
</evidence>
<dbReference type="AlphaFoldDB" id="A0A2I3TV35"/>
<proteinExistence type="predicted"/>
<sequence>MLHNCLLKERVITREASSCFLIKACSQASGEMALMVELASAGRLTEPGLCLPQFMSWPEVFGVLPVIAEMSEDCFRKSGLLLGNVPQLLAASVIWTPLKDKERGWEKSAFHPSPSGPSWMQLQLCSWLSYGWQ</sequence>
<evidence type="ECO:0000313" key="2">
    <source>
        <dbReference type="Proteomes" id="UP000002277"/>
    </source>
</evidence>
<reference evidence="1" key="3">
    <citation type="submission" date="2025-09" db="UniProtKB">
        <authorList>
            <consortium name="Ensembl"/>
        </authorList>
    </citation>
    <scope>IDENTIFICATION</scope>
</reference>